<dbReference type="Proteomes" id="UP001060215">
    <property type="component" value="Chromosome 14"/>
</dbReference>
<proteinExistence type="predicted"/>
<dbReference type="EMBL" id="CM045771">
    <property type="protein sequence ID" value="KAI7987727.1"/>
    <property type="molecule type" value="Genomic_DNA"/>
</dbReference>
<comment type="caution">
    <text evidence="1">The sequence shown here is derived from an EMBL/GenBank/DDBJ whole genome shotgun (WGS) entry which is preliminary data.</text>
</comment>
<keyword evidence="2" id="KW-1185">Reference proteome</keyword>
<name>A0ACC0FHX3_9ERIC</name>
<sequence>MKRNSKTLDRREGERFGWSGIYRVVSQYLHGKNWDTRVAVAHAIGAIAGNVKHTTLTELYSCLETKMSEAGISGIVEDVVAWPDFDSKIVGACAGVYMLDLSSDDPFSETKDKGLEVTVKREREIDLNMQVPADEIEPNLKRLKVEDSSSPLTVTSKIISASRDGKFDASVNLSAAPTNGELNFSSVKIEPQSCIDSHEDPDMAEAKGSCEDNCSMGKMNTLKSLPENCVLMNLVKVTRHSWLKIRRPEWEVRHGSLFGIKYLVAVRQAEVQFLSICSHPNVIRSHMLWISPSLDMVTFSSTIVITIAIEICISLPLLVQPQYPPPSVPSLFHLIPLFLLASHHLISPTLVSSLFIPPPPTVVEPISLQAYV</sequence>
<protein>
    <submittedName>
        <fullName evidence="1">TATA-binding protein-associated factor BTAF1</fullName>
    </submittedName>
</protein>
<accession>A0ACC0FHX3</accession>
<evidence type="ECO:0000313" key="1">
    <source>
        <dbReference type="EMBL" id="KAI7987727.1"/>
    </source>
</evidence>
<organism evidence="1 2">
    <name type="scientific">Camellia lanceoleosa</name>
    <dbReference type="NCBI Taxonomy" id="1840588"/>
    <lineage>
        <taxon>Eukaryota</taxon>
        <taxon>Viridiplantae</taxon>
        <taxon>Streptophyta</taxon>
        <taxon>Embryophyta</taxon>
        <taxon>Tracheophyta</taxon>
        <taxon>Spermatophyta</taxon>
        <taxon>Magnoliopsida</taxon>
        <taxon>eudicotyledons</taxon>
        <taxon>Gunneridae</taxon>
        <taxon>Pentapetalae</taxon>
        <taxon>asterids</taxon>
        <taxon>Ericales</taxon>
        <taxon>Theaceae</taxon>
        <taxon>Camellia</taxon>
    </lineage>
</organism>
<gene>
    <name evidence="1" type="ORF">LOK49_LG13G03041</name>
</gene>
<evidence type="ECO:0000313" key="2">
    <source>
        <dbReference type="Proteomes" id="UP001060215"/>
    </source>
</evidence>
<reference evidence="1 2" key="1">
    <citation type="journal article" date="2022" name="Plant J.">
        <title>Chromosome-level genome of Camellia lanceoleosa provides a valuable resource for understanding genome evolution and self-incompatibility.</title>
        <authorList>
            <person name="Gong W."/>
            <person name="Xiao S."/>
            <person name="Wang L."/>
            <person name="Liao Z."/>
            <person name="Chang Y."/>
            <person name="Mo W."/>
            <person name="Hu G."/>
            <person name="Li W."/>
            <person name="Zhao G."/>
            <person name="Zhu H."/>
            <person name="Hu X."/>
            <person name="Ji K."/>
            <person name="Xiang X."/>
            <person name="Song Q."/>
            <person name="Yuan D."/>
            <person name="Jin S."/>
            <person name="Zhang L."/>
        </authorList>
    </citation>
    <scope>NUCLEOTIDE SEQUENCE [LARGE SCALE GENOMIC DNA]</scope>
    <source>
        <strain evidence="1">SQ_2022a</strain>
    </source>
</reference>